<keyword evidence="1" id="KW-0732">Signal</keyword>
<evidence type="ECO:0008006" key="4">
    <source>
        <dbReference type="Google" id="ProtNLM"/>
    </source>
</evidence>
<feature type="signal peptide" evidence="1">
    <location>
        <begin position="1"/>
        <end position="21"/>
    </location>
</feature>
<evidence type="ECO:0000313" key="2">
    <source>
        <dbReference type="EMBL" id="AOG60696.1"/>
    </source>
</evidence>
<dbReference type="OrthoDB" id="395787at2"/>
<dbReference type="PROSITE" id="PS51257">
    <property type="entry name" value="PROKAR_LIPOPROTEIN"/>
    <property type="match status" value="1"/>
</dbReference>
<dbReference type="InterPro" id="IPR054816">
    <property type="entry name" value="Lipoprotein_mollicutes-type_CS"/>
</dbReference>
<name>A0A1B3SL87_9MOLU</name>
<dbReference type="RefSeq" id="WP_069116823.1">
    <property type="nucleotide sequence ID" value="NZ_CP017015.1"/>
</dbReference>
<evidence type="ECO:0000313" key="3">
    <source>
        <dbReference type="Proteomes" id="UP000094378"/>
    </source>
</evidence>
<dbReference type="NCBIfam" id="NF038029">
    <property type="entry name" value="LP_plasma"/>
    <property type="match status" value="1"/>
</dbReference>
<keyword evidence="3" id="KW-1185">Reference proteome</keyword>
<accession>A0A1B3SL87</accession>
<sequence length="573" mass="63310">MKKLLGLLGAASLVVSTSAVAVACNKDRPTSAKLNRDLARQLIASIAGGDPSLAYKDFGDLFSDADITATVVKIINDLLGKKYGYESTNANLDKLGLQKYEDLGENGKLPDSFLNNYNLQAGTVAEDLLFTEYSTSISSNRLDLTQIDSKLYSLNPTEDVVVKDVKNNTFTVKAKSKISILKDGGKKVWSIRAEDKSTPSNTPELADLTSSTNPFYVNDDKGAEHQITAKTALRLRFQDYFDNKLVKDIIDNILTMSYIDSNAFSILPTSNESTDYGAYINTSSPLFAKTQSWFTTNTTGTGRNWTTNVRMVWSYKFERKNETKVTTALNDIYSKAVDPTNGEILKDKSLIKDVMGELATALQKDNLIYNGDNSNAYDSFFGNQGYKGFTVYDNGSSLGTSPIASKSYESAVKAATKAGILMKSGNPYYEDSSDKNIEEIVFVLPIYMIELLGASVESSGQSTYEVQGATDDSKKAIQFGWSGINNTKYADIWNQDNNKEYHSKDVQNLIKDSKEKARAMVNQIKYLVSQDSSTSEIAKTVLYSKYLDADLVYYAGLYDSIGKYIKTDKDEDK</sequence>
<proteinExistence type="predicted"/>
<dbReference type="KEGG" id="shj:SHELI_v1c07470"/>
<feature type="chain" id="PRO_5008554048" description="Lipoprotein" evidence="1">
    <location>
        <begin position="22"/>
        <end position="573"/>
    </location>
</feature>
<dbReference type="STRING" id="216938.SHELI_v1c07470"/>
<evidence type="ECO:0000256" key="1">
    <source>
        <dbReference type="SAM" id="SignalP"/>
    </source>
</evidence>
<dbReference type="Proteomes" id="UP000094378">
    <property type="component" value="Chromosome"/>
</dbReference>
<gene>
    <name evidence="2" type="ORF">SHELI_v1c07470</name>
</gene>
<dbReference type="EMBL" id="CP017015">
    <property type="protein sequence ID" value="AOG60696.1"/>
    <property type="molecule type" value="Genomic_DNA"/>
</dbReference>
<organism evidence="2 3">
    <name type="scientific">Spiroplasma helicoides</name>
    <dbReference type="NCBI Taxonomy" id="216938"/>
    <lineage>
        <taxon>Bacteria</taxon>
        <taxon>Bacillati</taxon>
        <taxon>Mycoplasmatota</taxon>
        <taxon>Mollicutes</taxon>
        <taxon>Entomoplasmatales</taxon>
        <taxon>Spiroplasmataceae</taxon>
        <taxon>Spiroplasma</taxon>
    </lineage>
</organism>
<protein>
    <recommendedName>
        <fullName evidence="4">Lipoprotein</fullName>
    </recommendedName>
</protein>
<dbReference type="NCBIfam" id="NF045726">
    <property type="entry name" value="XXplasma_LP"/>
    <property type="match status" value="1"/>
</dbReference>
<dbReference type="AlphaFoldDB" id="A0A1B3SL87"/>
<reference evidence="2 3" key="1">
    <citation type="submission" date="2016-08" db="EMBL/GenBank/DDBJ databases">
        <title>Complete genome sequence of Spiroplasma helicoides TABS-2 (DSM 22551).</title>
        <authorList>
            <person name="Shen W.-Y."/>
            <person name="Lo W.-S."/>
            <person name="Lai Y.-C."/>
            <person name="Kuo C.-H."/>
        </authorList>
    </citation>
    <scope>NUCLEOTIDE SEQUENCE [LARGE SCALE GENOMIC DNA]</scope>
    <source>
        <strain evidence="2 3">TABS-2</strain>
    </source>
</reference>